<keyword evidence="2" id="KW-1185">Reference proteome</keyword>
<evidence type="ECO:0000313" key="2">
    <source>
        <dbReference type="Proteomes" id="UP000236161"/>
    </source>
</evidence>
<organism evidence="1 2">
    <name type="scientific">Apostasia shenzhenica</name>
    <dbReference type="NCBI Taxonomy" id="1088818"/>
    <lineage>
        <taxon>Eukaryota</taxon>
        <taxon>Viridiplantae</taxon>
        <taxon>Streptophyta</taxon>
        <taxon>Embryophyta</taxon>
        <taxon>Tracheophyta</taxon>
        <taxon>Spermatophyta</taxon>
        <taxon>Magnoliopsida</taxon>
        <taxon>Liliopsida</taxon>
        <taxon>Asparagales</taxon>
        <taxon>Orchidaceae</taxon>
        <taxon>Apostasioideae</taxon>
        <taxon>Apostasia</taxon>
    </lineage>
</organism>
<dbReference type="Proteomes" id="UP000236161">
    <property type="component" value="Unassembled WGS sequence"/>
</dbReference>
<name>A0A2I0BD81_9ASPA</name>
<proteinExistence type="predicted"/>
<protein>
    <submittedName>
        <fullName evidence="1">Uncharacterized protein</fullName>
    </submittedName>
</protein>
<gene>
    <name evidence="1" type="ORF">AXF42_Ash013150</name>
</gene>
<dbReference type="AlphaFoldDB" id="A0A2I0BD81"/>
<sequence>MTTNTSECFNGILKHARGLPIQALVCVTYYRTVDLFLKRQKNVVGWESKAISPYIPRVRVMLRKYTKVESCAFPIRINYNELEVNGYISRK</sequence>
<evidence type="ECO:0000313" key="1">
    <source>
        <dbReference type="EMBL" id="PKA65735.1"/>
    </source>
</evidence>
<accession>A0A2I0BD81</accession>
<dbReference type="EMBL" id="KZ451890">
    <property type="protein sequence ID" value="PKA65735.1"/>
    <property type="molecule type" value="Genomic_DNA"/>
</dbReference>
<dbReference type="OrthoDB" id="1747431at2759"/>
<reference evidence="1 2" key="1">
    <citation type="journal article" date="2017" name="Nature">
        <title>The Apostasia genome and the evolution of orchids.</title>
        <authorList>
            <person name="Zhang G.Q."/>
            <person name="Liu K.W."/>
            <person name="Li Z."/>
            <person name="Lohaus R."/>
            <person name="Hsiao Y.Y."/>
            <person name="Niu S.C."/>
            <person name="Wang J.Y."/>
            <person name="Lin Y.C."/>
            <person name="Xu Q."/>
            <person name="Chen L.J."/>
            <person name="Yoshida K."/>
            <person name="Fujiwara S."/>
            <person name="Wang Z.W."/>
            <person name="Zhang Y.Q."/>
            <person name="Mitsuda N."/>
            <person name="Wang M."/>
            <person name="Liu G.H."/>
            <person name="Pecoraro L."/>
            <person name="Huang H.X."/>
            <person name="Xiao X.J."/>
            <person name="Lin M."/>
            <person name="Wu X.Y."/>
            <person name="Wu W.L."/>
            <person name="Chen Y.Y."/>
            <person name="Chang S.B."/>
            <person name="Sakamoto S."/>
            <person name="Ohme-Takagi M."/>
            <person name="Yagi M."/>
            <person name="Zeng S.J."/>
            <person name="Shen C.Y."/>
            <person name="Yeh C.M."/>
            <person name="Luo Y.B."/>
            <person name="Tsai W.C."/>
            <person name="Van de Peer Y."/>
            <person name="Liu Z.J."/>
        </authorList>
    </citation>
    <scope>NUCLEOTIDE SEQUENCE [LARGE SCALE GENOMIC DNA]</scope>
    <source>
        <strain evidence="2">cv. Shenzhen</strain>
        <tissue evidence="1">Stem</tissue>
    </source>
</reference>